<evidence type="ECO:0000313" key="7">
    <source>
        <dbReference type="Proteomes" id="UP000886520"/>
    </source>
</evidence>
<gene>
    <name evidence="6" type="ORF">GOP47_0003226</name>
</gene>
<dbReference type="Proteomes" id="UP000886520">
    <property type="component" value="Chromosome 3"/>
</dbReference>
<feature type="coiled-coil region" evidence="4">
    <location>
        <begin position="116"/>
        <end position="153"/>
    </location>
</feature>
<comment type="caution">
    <text evidence="6">The sequence shown here is derived from an EMBL/GenBank/DDBJ whole genome shotgun (WGS) entry which is preliminary data.</text>
</comment>
<feature type="repeat" description="ANK" evidence="3">
    <location>
        <begin position="260"/>
        <end position="292"/>
    </location>
</feature>
<evidence type="ECO:0000256" key="4">
    <source>
        <dbReference type="SAM" id="Coils"/>
    </source>
</evidence>
<keyword evidence="2 3" id="KW-0040">ANK repeat</keyword>
<dbReference type="EMBL" id="JABFUD020000002">
    <property type="protein sequence ID" value="KAI5083483.1"/>
    <property type="molecule type" value="Genomic_DNA"/>
</dbReference>
<accession>A0A9D4ZPX7</accession>
<keyword evidence="7" id="KW-1185">Reference proteome</keyword>
<evidence type="ECO:0000256" key="5">
    <source>
        <dbReference type="SAM" id="MobiDB-lite"/>
    </source>
</evidence>
<dbReference type="OrthoDB" id="1577640at2759"/>
<dbReference type="GO" id="GO:0005737">
    <property type="term" value="C:cytoplasm"/>
    <property type="evidence" value="ECO:0007669"/>
    <property type="project" value="TreeGrafter"/>
</dbReference>
<dbReference type="Pfam" id="PF12796">
    <property type="entry name" value="Ank_2"/>
    <property type="match status" value="1"/>
</dbReference>
<sequence>MLGNGSIVLCRSSSQPRLGVKLGFTSEPVEVSRAVHFLLPCIFCERHSTPPLCALASTRRKFFGGIRIDKDMFEDNSGVGKGECGTNEIEDDEDDVSLVPRQWRLLQGDFNKSKSEKKLDERLQARKNQLRRAEELLLKREQLEDAGRALKERIRQRSQGRISMDLPLKKEDVASSSPTFNPLAPDGSGQALKGPIQKKFELDRFFSEDEIAWLKRGAPDLTKIDSKKWPPLQVLVAAGQFFFLEEYLKSELDLNAVDEDGYTPIHRAILGRKETAVSQLLRVGADPHVLDKDGATFLHYSAQTGSLNLVRLFVKYGVDINHSDQDGWTALHVAVLTARDDIARHLLLNGADRHLKDKDGRTPFDLCLAVGKGYRTFSVAKSLRKLRETGSSFNMELDFPEEPTSEEQYGAI</sequence>
<feature type="repeat" description="ANK" evidence="3">
    <location>
        <begin position="293"/>
        <end position="325"/>
    </location>
</feature>
<evidence type="ECO:0000313" key="6">
    <source>
        <dbReference type="EMBL" id="KAI5083483.1"/>
    </source>
</evidence>
<organism evidence="6 7">
    <name type="scientific">Adiantum capillus-veneris</name>
    <name type="common">Maidenhair fern</name>
    <dbReference type="NCBI Taxonomy" id="13818"/>
    <lineage>
        <taxon>Eukaryota</taxon>
        <taxon>Viridiplantae</taxon>
        <taxon>Streptophyta</taxon>
        <taxon>Embryophyta</taxon>
        <taxon>Tracheophyta</taxon>
        <taxon>Polypodiopsida</taxon>
        <taxon>Polypodiidae</taxon>
        <taxon>Polypodiales</taxon>
        <taxon>Pteridineae</taxon>
        <taxon>Pteridaceae</taxon>
        <taxon>Vittarioideae</taxon>
        <taxon>Adiantum</taxon>
    </lineage>
</organism>
<dbReference type="PANTHER" id="PTHR24198">
    <property type="entry name" value="ANKYRIN REPEAT AND PROTEIN KINASE DOMAIN-CONTAINING PROTEIN"/>
    <property type="match status" value="1"/>
</dbReference>
<dbReference type="SMART" id="SM00248">
    <property type="entry name" value="ANK"/>
    <property type="match status" value="4"/>
</dbReference>
<dbReference type="PANTHER" id="PTHR24198:SF188">
    <property type="entry name" value="ANKYRIN REPEAT DOMAIN 55"/>
    <property type="match status" value="1"/>
</dbReference>
<feature type="repeat" description="ANK" evidence="3">
    <location>
        <begin position="326"/>
        <end position="358"/>
    </location>
</feature>
<dbReference type="InterPro" id="IPR036770">
    <property type="entry name" value="Ankyrin_rpt-contain_sf"/>
</dbReference>
<evidence type="ECO:0000256" key="2">
    <source>
        <dbReference type="ARBA" id="ARBA00023043"/>
    </source>
</evidence>
<dbReference type="Gene3D" id="1.25.40.20">
    <property type="entry name" value="Ankyrin repeat-containing domain"/>
    <property type="match status" value="2"/>
</dbReference>
<dbReference type="InterPro" id="IPR002110">
    <property type="entry name" value="Ankyrin_rpt"/>
</dbReference>
<reference evidence="6" key="1">
    <citation type="submission" date="2021-01" db="EMBL/GenBank/DDBJ databases">
        <title>Adiantum capillus-veneris genome.</title>
        <authorList>
            <person name="Fang Y."/>
            <person name="Liao Q."/>
        </authorList>
    </citation>
    <scope>NUCLEOTIDE SEQUENCE</scope>
    <source>
        <strain evidence="6">H3</strain>
        <tissue evidence="6">Leaf</tissue>
    </source>
</reference>
<feature type="region of interest" description="Disordered" evidence="5">
    <location>
        <begin position="173"/>
        <end position="192"/>
    </location>
</feature>
<dbReference type="PROSITE" id="PS50297">
    <property type="entry name" value="ANK_REP_REGION"/>
    <property type="match status" value="3"/>
</dbReference>
<evidence type="ECO:0000256" key="1">
    <source>
        <dbReference type="ARBA" id="ARBA00022737"/>
    </source>
</evidence>
<keyword evidence="1" id="KW-0677">Repeat</keyword>
<keyword evidence="4" id="KW-0175">Coiled coil</keyword>
<dbReference type="PROSITE" id="PS50088">
    <property type="entry name" value="ANK_REPEAT"/>
    <property type="match status" value="3"/>
</dbReference>
<protein>
    <submittedName>
        <fullName evidence="6">Uncharacterized protein</fullName>
    </submittedName>
</protein>
<proteinExistence type="predicted"/>
<dbReference type="SUPFAM" id="SSF48403">
    <property type="entry name" value="Ankyrin repeat"/>
    <property type="match status" value="1"/>
</dbReference>
<name>A0A9D4ZPX7_ADICA</name>
<dbReference type="AlphaFoldDB" id="A0A9D4ZPX7"/>
<evidence type="ECO:0000256" key="3">
    <source>
        <dbReference type="PROSITE-ProRule" id="PRU00023"/>
    </source>
</evidence>